<dbReference type="GO" id="GO:0000462">
    <property type="term" value="P:maturation of SSU-rRNA from tricistronic rRNA transcript (SSU-rRNA, 5.8S rRNA, LSU-rRNA)"/>
    <property type="evidence" value="ECO:0007669"/>
    <property type="project" value="TreeGrafter"/>
</dbReference>
<dbReference type="Proteomes" id="UP000193986">
    <property type="component" value="Unassembled WGS sequence"/>
</dbReference>
<feature type="compositionally biased region" description="Low complexity" evidence="8">
    <location>
        <begin position="155"/>
        <end position="177"/>
    </location>
</feature>
<feature type="region of interest" description="Disordered" evidence="8">
    <location>
        <begin position="205"/>
        <end position="279"/>
    </location>
</feature>
<keyword evidence="7" id="KW-0539">Nucleus</keyword>
<dbReference type="EMBL" id="MCFC01000052">
    <property type="protein sequence ID" value="ORY25952.1"/>
    <property type="molecule type" value="Genomic_DNA"/>
</dbReference>
<name>A0A1Y2ATS7_9TREE</name>
<accession>A0A1Y2ATS7</accession>
<keyword evidence="6" id="KW-0175">Coiled coil</keyword>
<reference evidence="9 10" key="1">
    <citation type="submission" date="2016-07" db="EMBL/GenBank/DDBJ databases">
        <title>Pervasive Adenine N6-methylation of Active Genes in Fungi.</title>
        <authorList>
            <consortium name="DOE Joint Genome Institute"/>
            <person name="Mondo S.J."/>
            <person name="Dannebaum R.O."/>
            <person name="Kuo R.C."/>
            <person name="Labutti K."/>
            <person name="Haridas S."/>
            <person name="Kuo A."/>
            <person name="Salamov A."/>
            <person name="Ahrendt S.R."/>
            <person name="Lipzen A."/>
            <person name="Sullivan W."/>
            <person name="Andreopoulos W.B."/>
            <person name="Clum A."/>
            <person name="Lindquist E."/>
            <person name="Daum C."/>
            <person name="Ramamoorthy G.K."/>
            <person name="Gryganskyi A."/>
            <person name="Culley D."/>
            <person name="Magnuson J.K."/>
            <person name="James T.Y."/>
            <person name="O'Malley M.A."/>
            <person name="Stajich J.E."/>
            <person name="Spatafora J.W."/>
            <person name="Visel A."/>
            <person name="Grigoriev I.V."/>
        </authorList>
    </citation>
    <scope>NUCLEOTIDE SEQUENCE [LARGE SCALE GENOMIC DNA]</scope>
    <source>
        <strain evidence="9 10">68-887.2</strain>
    </source>
</reference>
<evidence type="ECO:0000256" key="4">
    <source>
        <dbReference type="ARBA" id="ARBA00019827"/>
    </source>
</evidence>
<comment type="subcellular location">
    <subcellularLocation>
        <location evidence="1">Nucleus</location>
        <location evidence="1">Nucleolus</location>
    </subcellularLocation>
</comment>
<evidence type="ECO:0000256" key="2">
    <source>
        <dbReference type="ARBA" id="ARBA00006916"/>
    </source>
</evidence>
<dbReference type="InParanoid" id="A0A1Y2ATS7"/>
<evidence type="ECO:0000256" key="7">
    <source>
        <dbReference type="ARBA" id="ARBA00023242"/>
    </source>
</evidence>
<organism evidence="9 10">
    <name type="scientific">Naematelia encephala</name>
    <dbReference type="NCBI Taxonomy" id="71784"/>
    <lineage>
        <taxon>Eukaryota</taxon>
        <taxon>Fungi</taxon>
        <taxon>Dikarya</taxon>
        <taxon>Basidiomycota</taxon>
        <taxon>Agaricomycotina</taxon>
        <taxon>Tremellomycetes</taxon>
        <taxon>Tremellales</taxon>
        <taxon>Naemateliaceae</taxon>
        <taxon>Naematelia</taxon>
    </lineage>
</organism>
<dbReference type="AlphaFoldDB" id="A0A1Y2ATS7"/>
<feature type="compositionally biased region" description="Acidic residues" evidence="8">
    <location>
        <begin position="270"/>
        <end position="279"/>
    </location>
</feature>
<comment type="caution">
    <text evidence="9">The sequence shown here is derived from an EMBL/GenBank/DDBJ whole genome shotgun (WGS) entry which is preliminary data.</text>
</comment>
<sequence>MPKDQTHRSRPHAASSTSGAGAGAGAGAAGPSYKALPIEKRDPTGLAGVSKLKASIRQTKRLLAKDTLDPGLRVQTERRLKSLEADLARAERRGVEKKNGEKYHMVKFFERQKLVRLIKRLGRQSDTLSELEKARVMLNYVLNYPNERKYISLFPSTSSTEPSTKPSLTLPNLLPNSDQPDPDLTVLGKGEKRRMEMLLRVRNMMRDGTLPAQPEKDLQDRDGQGDGEREARNRGARTAMGLGDELVAGVGGTEVGGHKGKKGKNVGAQEQEDEFFESD</sequence>
<evidence type="ECO:0000256" key="3">
    <source>
        <dbReference type="ARBA" id="ARBA00018689"/>
    </source>
</evidence>
<dbReference type="GO" id="GO:0030688">
    <property type="term" value="C:preribosome, small subunit precursor"/>
    <property type="evidence" value="ECO:0007669"/>
    <property type="project" value="TreeGrafter"/>
</dbReference>
<gene>
    <name evidence="9" type="ORF">BCR39DRAFT_542702</name>
</gene>
<keyword evidence="5" id="KW-0698">rRNA processing</keyword>
<protein>
    <recommendedName>
        <fullName evidence="3">rRNA-processing protein EFG1</fullName>
    </recommendedName>
    <alternativeName>
        <fullName evidence="4">rRNA-processing protein efg1</fullName>
    </alternativeName>
</protein>
<dbReference type="InterPro" id="IPR050786">
    <property type="entry name" value="EFG1_rRNA-proc"/>
</dbReference>
<dbReference type="Pfam" id="PF10153">
    <property type="entry name" value="Efg1"/>
    <property type="match status" value="1"/>
</dbReference>
<evidence type="ECO:0000256" key="8">
    <source>
        <dbReference type="SAM" id="MobiDB-lite"/>
    </source>
</evidence>
<feature type="region of interest" description="Disordered" evidence="8">
    <location>
        <begin position="155"/>
        <end position="191"/>
    </location>
</feature>
<dbReference type="STRING" id="71784.A0A1Y2ATS7"/>
<proteinExistence type="inferred from homology"/>
<feature type="region of interest" description="Disordered" evidence="8">
    <location>
        <begin position="1"/>
        <end position="39"/>
    </location>
</feature>
<dbReference type="PANTHER" id="PTHR33911">
    <property type="entry name" value="RRNA-PROCESSING PROTEIN EFG1"/>
    <property type="match status" value="1"/>
</dbReference>
<evidence type="ECO:0000256" key="1">
    <source>
        <dbReference type="ARBA" id="ARBA00004604"/>
    </source>
</evidence>
<evidence type="ECO:0000313" key="10">
    <source>
        <dbReference type="Proteomes" id="UP000193986"/>
    </source>
</evidence>
<evidence type="ECO:0000256" key="6">
    <source>
        <dbReference type="ARBA" id="ARBA00023054"/>
    </source>
</evidence>
<evidence type="ECO:0000256" key="5">
    <source>
        <dbReference type="ARBA" id="ARBA00022552"/>
    </source>
</evidence>
<dbReference type="InterPro" id="IPR019310">
    <property type="entry name" value="Efg1"/>
</dbReference>
<keyword evidence="10" id="KW-1185">Reference proteome</keyword>
<comment type="similarity">
    <text evidence="2">Belongs to the EFG1 family.</text>
</comment>
<dbReference type="PANTHER" id="PTHR33911:SF1">
    <property type="entry name" value="RRNA-PROCESSING PROTEIN EFG1"/>
    <property type="match status" value="1"/>
</dbReference>
<evidence type="ECO:0000313" key="9">
    <source>
        <dbReference type="EMBL" id="ORY25952.1"/>
    </source>
</evidence>
<feature type="compositionally biased region" description="Basic and acidic residues" evidence="8">
    <location>
        <begin position="214"/>
        <end position="233"/>
    </location>
</feature>
<dbReference type="GO" id="GO:0005730">
    <property type="term" value="C:nucleolus"/>
    <property type="evidence" value="ECO:0007669"/>
    <property type="project" value="UniProtKB-SubCell"/>
</dbReference>
<dbReference type="OrthoDB" id="47732at2759"/>